<dbReference type="RefSeq" id="WP_043064240.1">
    <property type="nucleotide sequence ID" value="NZ_BJOA01000286.1"/>
</dbReference>
<accession>A0A0D1WJR9</accession>
<reference evidence="4 6" key="1">
    <citation type="submission" date="2015-07" db="EMBL/GenBank/DDBJ databases">
        <title>Fjat-14205 dsm 2895.</title>
        <authorList>
            <person name="Liu B."/>
            <person name="Wang J."/>
            <person name="Zhu Y."/>
            <person name="Liu G."/>
            <person name="Chen Q."/>
            <person name="Chen Z."/>
            <person name="Lan J."/>
            <person name="Che J."/>
            <person name="Ge C."/>
            <person name="Shi H."/>
            <person name="Pan Z."/>
            <person name="Liu X."/>
        </authorList>
    </citation>
    <scope>NUCLEOTIDE SEQUENCE [LARGE SCALE GENOMIC DNA]</scope>
    <source>
        <strain evidence="4 6">DSM 2895</strain>
    </source>
</reference>
<dbReference type="PRINTS" id="PR00455">
    <property type="entry name" value="HTHTETR"/>
</dbReference>
<evidence type="ECO:0000313" key="7">
    <source>
        <dbReference type="Proteomes" id="UP000182836"/>
    </source>
</evidence>
<dbReference type="EMBL" id="FNED01000038">
    <property type="protein sequence ID" value="SDK08214.1"/>
    <property type="molecule type" value="Genomic_DNA"/>
</dbReference>
<evidence type="ECO:0000256" key="1">
    <source>
        <dbReference type="ARBA" id="ARBA00023125"/>
    </source>
</evidence>
<dbReference type="SUPFAM" id="SSF46689">
    <property type="entry name" value="Homeodomain-like"/>
    <property type="match status" value="1"/>
</dbReference>
<gene>
    <name evidence="4" type="ORF">AF333_14830</name>
    <name evidence="5" type="ORF">SAMN04487909_13813</name>
</gene>
<dbReference type="PANTHER" id="PTHR43479">
    <property type="entry name" value="ACREF/ENVCD OPERON REPRESSOR-RELATED"/>
    <property type="match status" value="1"/>
</dbReference>
<proteinExistence type="predicted"/>
<evidence type="ECO:0000256" key="2">
    <source>
        <dbReference type="PROSITE-ProRule" id="PRU00335"/>
    </source>
</evidence>
<dbReference type="GO" id="GO:0003677">
    <property type="term" value="F:DNA binding"/>
    <property type="evidence" value="ECO:0007669"/>
    <property type="project" value="UniProtKB-UniRule"/>
</dbReference>
<dbReference type="InterPro" id="IPR050624">
    <property type="entry name" value="HTH-type_Tx_Regulator"/>
</dbReference>
<dbReference type="InterPro" id="IPR036271">
    <property type="entry name" value="Tet_transcr_reg_TetR-rel_C_sf"/>
</dbReference>
<dbReference type="EMBL" id="LGUG01000004">
    <property type="protein sequence ID" value="KON96557.1"/>
    <property type="molecule type" value="Genomic_DNA"/>
</dbReference>
<evidence type="ECO:0000313" key="5">
    <source>
        <dbReference type="EMBL" id="SDK08214.1"/>
    </source>
</evidence>
<evidence type="ECO:0000313" key="6">
    <source>
        <dbReference type="Proteomes" id="UP000037269"/>
    </source>
</evidence>
<dbReference type="Gene3D" id="1.10.357.10">
    <property type="entry name" value="Tetracycline Repressor, domain 2"/>
    <property type="match status" value="1"/>
</dbReference>
<dbReference type="InterPro" id="IPR009057">
    <property type="entry name" value="Homeodomain-like_sf"/>
</dbReference>
<dbReference type="SUPFAM" id="SSF48498">
    <property type="entry name" value="Tetracyclin repressor-like, C-terminal domain"/>
    <property type="match status" value="1"/>
</dbReference>
<dbReference type="PROSITE" id="PS50977">
    <property type="entry name" value="HTH_TETR_2"/>
    <property type="match status" value="1"/>
</dbReference>
<dbReference type="PANTHER" id="PTHR43479:SF8">
    <property type="entry name" value="TRANSCRIPTIONAL REGULATOR, TETR FAMILY"/>
    <property type="match status" value="1"/>
</dbReference>
<dbReference type="InterPro" id="IPR001647">
    <property type="entry name" value="HTH_TetR"/>
</dbReference>
<reference evidence="5 7" key="2">
    <citation type="submission" date="2016-10" db="EMBL/GenBank/DDBJ databases">
        <authorList>
            <person name="de Groot N.N."/>
        </authorList>
    </citation>
    <scope>NUCLEOTIDE SEQUENCE [LARGE SCALE GENOMIC DNA]</scope>
    <source>
        <strain evidence="5 7">DSM 2895</strain>
    </source>
</reference>
<dbReference type="STRING" id="47500.AF333_14830"/>
<keyword evidence="1 2" id="KW-0238">DNA-binding</keyword>
<dbReference type="Proteomes" id="UP000037269">
    <property type="component" value="Unassembled WGS sequence"/>
</dbReference>
<dbReference type="Gene3D" id="1.10.10.60">
    <property type="entry name" value="Homeodomain-like"/>
    <property type="match status" value="1"/>
</dbReference>
<dbReference type="OrthoDB" id="9812484at2"/>
<protein>
    <submittedName>
        <fullName evidence="4">TetR family transcriptional regulator</fullName>
    </submittedName>
    <submittedName>
        <fullName evidence="5">Transcriptional regulator, TetR family</fullName>
    </submittedName>
</protein>
<keyword evidence="6" id="KW-1185">Reference proteome</keyword>
<dbReference type="Proteomes" id="UP000182836">
    <property type="component" value="Unassembled WGS sequence"/>
</dbReference>
<dbReference type="AlphaFoldDB" id="A0A0D1WJR9"/>
<name>A0A0D1WJR9_ANEMI</name>
<evidence type="ECO:0000313" key="4">
    <source>
        <dbReference type="EMBL" id="KON96557.1"/>
    </source>
</evidence>
<dbReference type="GeneID" id="42306451"/>
<feature type="DNA-binding region" description="H-T-H motif" evidence="2">
    <location>
        <begin position="33"/>
        <end position="52"/>
    </location>
</feature>
<dbReference type="PATRIC" id="fig|47500.12.peg.1755"/>
<dbReference type="Pfam" id="PF00440">
    <property type="entry name" value="TetR_N"/>
    <property type="match status" value="1"/>
</dbReference>
<sequence>MAREKGWKGKESRERLLAAAIDEFANQGFHKTKVSTIVTRAGLTQPAFYLYFSSKEAIFDEVVNDFHERLRMMMKTIRMEPGIETEDVPKRVLFAVETLFRFLAENPNLTRIGLFQTPEAKKIKEELAFMVVENLRAEQQAGYFHPDLSMEIVAECLVGIVERLTVSQLFSKKSNAESLAAQVVHLLMYGMFAHGSVLREKP</sequence>
<organism evidence="4 6">
    <name type="scientific">Aneurinibacillus migulanus</name>
    <name type="common">Bacillus migulanus</name>
    <dbReference type="NCBI Taxonomy" id="47500"/>
    <lineage>
        <taxon>Bacteria</taxon>
        <taxon>Bacillati</taxon>
        <taxon>Bacillota</taxon>
        <taxon>Bacilli</taxon>
        <taxon>Bacillales</taxon>
        <taxon>Paenibacillaceae</taxon>
        <taxon>Aneurinibacillus group</taxon>
        <taxon>Aneurinibacillus</taxon>
    </lineage>
</organism>
<feature type="domain" description="HTH tetR-type" evidence="3">
    <location>
        <begin position="10"/>
        <end position="70"/>
    </location>
</feature>
<evidence type="ECO:0000259" key="3">
    <source>
        <dbReference type="PROSITE" id="PS50977"/>
    </source>
</evidence>